<sequence length="283" mass="33782">MDNFQMITNRLRHYDQCAFSYSFLLIQPLGQIQRFLRIVITFQNQTKFFDQNTITEKQFKYSKIEYSILLINCTTNSAKFCKNLTLIVNFDLRFKVKQEQQKFGKIKHSELQNSLQELWKLGVRRKQLRFVALFLRIYCNKNNKKSSNYTILKSKIKKDQEEIQKEPKQQNDDFKLKNANLMEVIKYKEPYIQNLKCFTFSEIYKTILSYHKTQDYIQQRSISLCLGDQGIPNQGIVRFCQQTHDVISSQTMVVKRAREIILRSGYSSKEQRITIQFLTLILQ</sequence>
<name>A0A8S1VRA6_PAROT</name>
<gene>
    <name evidence="1" type="ORF">POCTA_138.1.T0700221</name>
</gene>
<dbReference type="EMBL" id="CAJJDP010000069">
    <property type="protein sequence ID" value="CAD8178209.1"/>
    <property type="molecule type" value="Genomic_DNA"/>
</dbReference>
<keyword evidence="2" id="KW-1185">Reference proteome</keyword>
<dbReference type="AlphaFoldDB" id="A0A8S1VRA6"/>
<protein>
    <submittedName>
        <fullName evidence="1">Uncharacterized protein</fullName>
    </submittedName>
</protein>
<organism evidence="1 2">
    <name type="scientific">Paramecium octaurelia</name>
    <dbReference type="NCBI Taxonomy" id="43137"/>
    <lineage>
        <taxon>Eukaryota</taxon>
        <taxon>Sar</taxon>
        <taxon>Alveolata</taxon>
        <taxon>Ciliophora</taxon>
        <taxon>Intramacronucleata</taxon>
        <taxon>Oligohymenophorea</taxon>
        <taxon>Peniculida</taxon>
        <taxon>Parameciidae</taxon>
        <taxon>Paramecium</taxon>
    </lineage>
</organism>
<comment type="caution">
    <text evidence="1">The sequence shown here is derived from an EMBL/GenBank/DDBJ whole genome shotgun (WGS) entry which is preliminary data.</text>
</comment>
<evidence type="ECO:0000313" key="1">
    <source>
        <dbReference type="EMBL" id="CAD8178209.1"/>
    </source>
</evidence>
<accession>A0A8S1VRA6</accession>
<evidence type="ECO:0000313" key="2">
    <source>
        <dbReference type="Proteomes" id="UP000683925"/>
    </source>
</evidence>
<proteinExistence type="predicted"/>
<dbReference type="Proteomes" id="UP000683925">
    <property type="component" value="Unassembled WGS sequence"/>
</dbReference>
<dbReference type="OrthoDB" id="316464at2759"/>
<reference evidence="1" key="1">
    <citation type="submission" date="2021-01" db="EMBL/GenBank/DDBJ databases">
        <authorList>
            <consortium name="Genoscope - CEA"/>
            <person name="William W."/>
        </authorList>
    </citation>
    <scope>NUCLEOTIDE SEQUENCE</scope>
</reference>